<accession>A0ABS5KRW4</accession>
<evidence type="ECO:0000256" key="1">
    <source>
        <dbReference type="ARBA" id="ARBA00008987"/>
    </source>
</evidence>
<dbReference type="Gene3D" id="1.25.40.10">
    <property type="entry name" value="Tetratricopeptide repeat domain"/>
    <property type="match status" value="2"/>
</dbReference>
<dbReference type="SUPFAM" id="SSF48452">
    <property type="entry name" value="TPR-like"/>
    <property type="match status" value="1"/>
</dbReference>
<comment type="similarity">
    <text evidence="1">Belongs to the thioredoxin family.</text>
</comment>
<dbReference type="Gene3D" id="3.40.30.10">
    <property type="entry name" value="Glutaredoxin"/>
    <property type="match status" value="1"/>
</dbReference>
<dbReference type="InterPro" id="IPR017937">
    <property type="entry name" value="Thioredoxin_CS"/>
</dbReference>
<feature type="region of interest" description="Disordered" evidence="6">
    <location>
        <begin position="38"/>
        <end position="60"/>
    </location>
</feature>
<dbReference type="Pfam" id="PF00085">
    <property type="entry name" value="Thioredoxin"/>
    <property type="match status" value="1"/>
</dbReference>
<dbReference type="InterPro" id="IPR011990">
    <property type="entry name" value="TPR-like_helical_dom_sf"/>
</dbReference>
<proteinExistence type="inferred from homology"/>
<dbReference type="SUPFAM" id="SSF52833">
    <property type="entry name" value="Thioredoxin-like"/>
    <property type="match status" value="1"/>
</dbReference>
<keyword evidence="2" id="KW-0813">Transport</keyword>
<evidence type="ECO:0000256" key="4">
    <source>
        <dbReference type="ARBA" id="ARBA00023157"/>
    </source>
</evidence>
<name>A0ABS5KRW4_9ACTN</name>
<evidence type="ECO:0000256" key="6">
    <source>
        <dbReference type="SAM" id="MobiDB-lite"/>
    </source>
</evidence>
<dbReference type="EMBL" id="JAAFYZ010000055">
    <property type="protein sequence ID" value="MBS2548760.1"/>
    <property type="molecule type" value="Genomic_DNA"/>
</dbReference>
<sequence>MRQRPQFPGMAAGGGPGLPASALRGVVDLGALAAKPQAAPAGSAPAAPAGSGGEGSGPAADGSGAIASPLVFDTSDATFDADVIERSLTVPVVIDFWAEWCGPCKQLSPVLEKLAGEYGGRFILAKLDVDANPMLAQEFGIQSIPMVMAVVGGRLVPLFQGAVPEAQVRRYLDELLKLAAENGVTGTAGGEAPAELPEPPMDPALAAAYSALEENDLDGAAQAFRNVLSANPGDTEAKLALAQVELMLNTRDLDAGQVHADAEARPDDVRAQIAAAEFDLSAGRVEQAIDRLISFVARTAGADRDAARVKLLDFFELLGPEDPRTGAGRRRLTSVLF</sequence>
<dbReference type="InterPro" id="IPR036249">
    <property type="entry name" value="Thioredoxin-like_sf"/>
</dbReference>
<protein>
    <submittedName>
        <fullName evidence="8">Tetratricopeptide repeat protein</fullName>
    </submittedName>
</protein>
<evidence type="ECO:0000313" key="8">
    <source>
        <dbReference type="EMBL" id="MBS2548760.1"/>
    </source>
</evidence>
<keyword evidence="9" id="KW-1185">Reference proteome</keyword>
<feature type="compositionally biased region" description="Low complexity" evidence="6">
    <location>
        <begin position="38"/>
        <end position="49"/>
    </location>
</feature>
<dbReference type="PANTHER" id="PTHR45663">
    <property type="entry name" value="GEO12009P1"/>
    <property type="match status" value="1"/>
</dbReference>
<evidence type="ECO:0000259" key="7">
    <source>
        <dbReference type="PROSITE" id="PS51352"/>
    </source>
</evidence>
<organism evidence="8 9">
    <name type="scientific">Catenulispora pinistramenti</name>
    <dbReference type="NCBI Taxonomy" id="2705254"/>
    <lineage>
        <taxon>Bacteria</taxon>
        <taxon>Bacillati</taxon>
        <taxon>Actinomycetota</taxon>
        <taxon>Actinomycetes</taxon>
        <taxon>Catenulisporales</taxon>
        <taxon>Catenulisporaceae</taxon>
        <taxon>Catenulispora</taxon>
    </lineage>
</organism>
<dbReference type="PANTHER" id="PTHR45663:SF11">
    <property type="entry name" value="GEO12009P1"/>
    <property type="match status" value="1"/>
</dbReference>
<evidence type="ECO:0000256" key="3">
    <source>
        <dbReference type="ARBA" id="ARBA00022982"/>
    </source>
</evidence>
<dbReference type="PROSITE" id="PS00194">
    <property type="entry name" value="THIOREDOXIN_1"/>
    <property type="match status" value="1"/>
</dbReference>
<gene>
    <name evidence="8" type="ORF">KGQ19_17995</name>
</gene>
<evidence type="ECO:0000256" key="5">
    <source>
        <dbReference type="ARBA" id="ARBA00023284"/>
    </source>
</evidence>
<evidence type="ECO:0000256" key="2">
    <source>
        <dbReference type="ARBA" id="ARBA00022448"/>
    </source>
</evidence>
<feature type="domain" description="Thioredoxin" evidence="7">
    <location>
        <begin position="33"/>
        <end position="177"/>
    </location>
</feature>
<dbReference type="InterPro" id="IPR013766">
    <property type="entry name" value="Thioredoxin_domain"/>
</dbReference>
<keyword evidence="3" id="KW-0249">Electron transport</keyword>
<dbReference type="PROSITE" id="PS51352">
    <property type="entry name" value="THIOREDOXIN_2"/>
    <property type="match status" value="1"/>
</dbReference>
<dbReference type="Proteomes" id="UP000730482">
    <property type="component" value="Unassembled WGS sequence"/>
</dbReference>
<dbReference type="CDD" id="cd02956">
    <property type="entry name" value="ybbN"/>
    <property type="match status" value="1"/>
</dbReference>
<dbReference type="Pfam" id="PF14561">
    <property type="entry name" value="TPR_20"/>
    <property type="match status" value="1"/>
</dbReference>
<dbReference type="Pfam" id="PF14559">
    <property type="entry name" value="TPR_19"/>
    <property type="match status" value="1"/>
</dbReference>
<keyword evidence="4" id="KW-1015">Disulfide bond</keyword>
<dbReference type="RefSeq" id="WP_212010336.1">
    <property type="nucleotide sequence ID" value="NZ_JAAFYZ010000055.1"/>
</dbReference>
<reference evidence="8 9" key="1">
    <citation type="submission" date="2020-02" db="EMBL/GenBank/DDBJ databases">
        <title>Acidophilic actinobacteria isolated from forest soil.</title>
        <authorList>
            <person name="Golinska P."/>
        </authorList>
    </citation>
    <scope>NUCLEOTIDE SEQUENCE [LARGE SCALE GENOMIC DNA]</scope>
    <source>
        <strain evidence="8 9">NL8</strain>
    </source>
</reference>
<evidence type="ECO:0000313" key="9">
    <source>
        <dbReference type="Proteomes" id="UP000730482"/>
    </source>
</evidence>
<keyword evidence="5" id="KW-0676">Redox-active center</keyword>
<comment type="caution">
    <text evidence="8">The sequence shown here is derived from an EMBL/GenBank/DDBJ whole genome shotgun (WGS) entry which is preliminary data.</text>
</comment>